<dbReference type="PANTHER" id="PTHR37423">
    <property type="entry name" value="SOLUBLE LYTIC MUREIN TRANSGLYCOSYLASE-RELATED"/>
    <property type="match status" value="1"/>
</dbReference>
<name>A0ABW0LQ73_9BACL</name>
<evidence type="ECO:0000313" key="3">
    <source>
        <dbReference type="Proteomes" id="UP001596105"/>
    </source>
</evidence>
<dbReference type="InterPro" id="IPR023346">
    <property type="entry name" value="Lysozyme-like_dom_sf"/>
</dbReference>
<organism evidence="2 3">
    <name type="scientific">Cohnella suwonensis</name>
    <dbReference type="NCBI Taxonomy" id="696072"/>
    <lineage>
        <taxon>Bacteria</taxon>
        <taxon>Bacillati</taxon>
        <taxon>Bacillota</taxon>
        <taxon>Bacilli</taxon>
        <taxon>Bacillales</taxon>
        <taxon>Paenibacillaceae</taxon>
        <taxon>Cohnella</taxon>
    </lineage>
</organism>
<dbReference type="RefSeq" id="WP_378080964.1">
    <property type="nucleotide sequence ID" value="NZ_JBHSMH010000001.1"/>
</dbReference>
<proteinExistence type="predicted"/>
<comment type="caution">
    <text evidence="2">The sequence shown here is derived from an EMBL/GenBank/DDBJ whole genome shotgun (WGS) entry which is preliminary data.</text>
</comment>
<gene>
    <name evidence="2" type="ORF">ACFPPD_00225</name>
</gene>
<evidence type="ECO:0000259" key="1">
    <source>
        <dbReference type="Pfam" id="PF01464"/>
    </source>
</evidence>
<keyword evidence="3" id="KW-1185">Reference proteome</keyword>
<evidence type="ECO:0000313" key="2">
    <source>
        <dbReference type="EMBL" id="MFC5467127.1"/>
    </source>
</evidence>
<accession>A0ABW0LQ73</accession>
<dbReference type="Pfam" id="PF01464">
    <property type="entry name" value="SLT"/>
    <property type="match status" value="1"/>
</dbReference>
<dbReference type="Gene3D" id="1.10.530.10">
    <property type="match status" value="1"/>
</dbReference>
<dbReference type="PANTHER" id="PTHR37423:SF2">
    <property type="entry name" value="MEMBRANE-BOUND LYTIC MUREIN TRANSGLYCOSYLASE C"/>
    <property type="match status" value="1"/>
</dbReference>
<dbReference type="CDD" id="cd16896">
    <property type="entry name" value="LT_Slt70-like"/>
    <property type="match status" value="1"/>
</dbReference>
<feature type="domain" description="Transglycosylase SLT" evidence="1">
    <location>
        <begin position="93"/>
        <end position="188"/>
    </location>
</feature>
<dbReference type="Proteomes" id="UP001596105">
    <property type="component" value="Unassembled WGS sequence"/>
</dbReference>
<sequence>MNVTTDPRILKQMLLTQWTTELNPLSSKSVDGQNNDTAGLFQMLLNQLTLDSSSFQAGTDGAAQALSTIGLPNVSWSGVLAGDSGSTSAYDGLISAAGAKYGVDPALIKGVIQSESSFRSDAVSSAGAKGLMQLMDDTARGLGVSDSFDPAQNIDGGTRFLSYLLRKYEGNVQTALAAYNAGPGRVDRLGIANDADIASHMDKLPDETQRYIRKVLDAASQWGAGV</sequence>
<reference evidence="3" key="1">
    <citation type="journal article" date="2019" name="Int. J. Syst. Evol. Microbiol.">
        <title>The Global Catalogue of Microorganisms (GCM) 10K type strain sequencing project: providing services to taxonomists for standard genome sequencing and annotation.</title>
        <authorList>
            <consortium name="The Broad Institute Genomics Platform"/>
            <consortium name="The Broad Institute Genome Sequencing Center for Infectious Disease"/>
            <person name="Wu L."/>
            <person name="Ma J."/>
        </authorList>
    </citation>
    <scope>NUCLEOTIDE SEQUENCE [LARGE SCALE GENOMIC DNA]</scope>
    <source>
        <strain evidence="3">CCUG 57113</strain>
    </source>
</reference>
<protein>
    <submittedName>
        <fullName evidence="2">Lytic transglycosylase domain-containing protein</fullName>
    </submittedName>
</protein>
<dbReference type="SUPFAM" id="SSF53955">
    <property type="entry name" value="Lysozyme-like"/>
    <property type="match status" value="1"/>
</dbReference>
<dbReference type="InterPro" id="IPR008258">
    <property type="entry name" value="Transglycosylase_SLT_dom_1"/>
</dbReference>
<dbReference type="EMBL" id="JBHSMH010000001">
    <property type="protein sequence ID" value="MFC5467127.1"/>
    <property type="molecule type" value="Genomic_DNA"/>
</dbReference>